<organism evidence="1 2">
    <name type="scientific">Bordetella hinzii OH87 BAL007II</name>
    <dbReference type="NCBI Taxonomy" id="1331262"/>
    <lineage>
        <taxon>Bacteria</taxon>
        <taxon>Pseudomonadati</taxon>
        <taxon>Pseudomonadota</taxon>
        <taxon>Betaproteobacteria</taxon>
        <taxon>Burkholderiales</taxon>
        <taxon>Alcaligenaceae</taxon>
        <taxon>Bordetella</taxon>
    </lineage>
</organism>
<accession>A0ABR4R1B3</accession>
<evidence type="ECO:0000313" key="1">
    <source>
        <dbReference type="EMBL" id="KCB23762.1"/>
    </source>
</evidence>
<reference evidence="1 2" key="1">
    <citation type="submission" date="2014-03" db="EMBL/GenBank/DDBJ databases">
        <title>Genome sequence of Bordetella hinzii.</title>
        <authorList>
            <person name="Register K."/>
            <person name="Harvill E."/>
            <person name="Goodfield L.L."/>
            <person name="Ivanov Y.V."/>
            <person name="Meyer J.A."/>
            <person name="Muse S.J."/>
            <person name="Jacobs N."/>
            <person name="Bendor L."/>
            <person name="Smallridge W.E."/>
            <person name="Brinkac L.M."/>
            <person name="Sanka R."/>
            <person name="Kim M."/>
            <person name="Losada L."/>
        </authorList>
    </citation>
    <scope>NUCLEOTIDE SEQUENCE [LARGE SCALE GENOMIC DNA]</scope>
    <source>
        <strain evidence="1 2">OH87 BAL007II</strain>
    </source>
</reference>
<comment type="caution">
    <text evidence="1">The sequence shown here is derived from an EMBL/GenBank/DDBJ whole genome shotgun (WGS) entry which is preliminary data.</text>
</comment>
<keyword evidence="2" id="KW-1185">Reference proteome</keyword>
<name>A0ABR4R1B3_9BORD</name>
<evidence type="ECO:0000313" key="2">
    <source>
        <dbReference type="Proteomes" id="UP000025748"/>
    </source>
</evidence>
<protein>
    <submittedName>
        <fullName evidence="1">Uncharacterized protein</fullName>
    </submittedName>
</protein>
<proteinExistence type="predicted"/>
<gene>
    <name evidence="1" type="ORF">L544_3804</name>
</gene>
<dbReference type="Proteomes" id="UP000025748">
    <property type="component" value="Unassembled WGS sequence"/>
</dbReference>
<sequence length="55" mass="6121">MTDTIEVHGVSRLLVPADARPRHVADRPGLHMPGHRLARRFPIHHRRALGGPMTG</sequence>
<dbReference type="EMBL" id="JHEM01000017">
    <property type="protein sequence ID" value="KCB23762.1"/>
    <property type="molecule type" value="Genomic_DNA"/>
</dbReference>